<comment type="caution">
    <text evidence="2">The sequence shown here is derived from an EMBL/GenBank/DDBJ whole genome shotgun (WGS) entry which is preliminary data.</text>
</comment>
<evidence type="ECO:0000259" key="1">
    <source>
        <dbReference type="Pfam" id="PF25583"/>
    </source>
</evidence>
<name>A0A2A2IBH0_9BACI</name>
<dbReference type="Pfam" id="PF25583">
    <property type="entry name" value="WCX"/>
    <property type="match status" value="1"/>
</dbReference>
<proteinExistence type="predicted"/>
<dbReference type="Proteomes" id="UP000218887">
    <property type="component" value="Unassembled WGS sequence"/>
</dbReference>
<gene>
    <name evidence="2" type="ORF">CIL05_10780</name>
</gene>
<dbReference type="EMBL" id="NPOA01000007">
    <property type="protein sequence ID" value="PAV29351.1"/>
    <property type="molecule type" value="Genomic_DNA"/>
</dbReference>
<keyword evidence="3" id="KW-1185">Reference proteome</keyword>
<accession>A0A2A2IBH0</accession>
<evidence type="ECO:0000313" key="2">
    <source>
        <dbReference type="EMBL" id="PAV29351.1"/>
    </source>
</evidence>
<dbReference type="InterPro" id="IPR057727">
    <property type="entry name" value="WCX_dom"/>
</dbReference>
<sequence length="75" mass="8692">MGKGYAVYLNVAKIFDLFKLLMLKIELKLSFDTEDEAKGYILGFVDKIKVIEPKELHDKILKKAESVVAFYKHEK</sequence>
<reference evidence="2 3" key="1">
    <citation type="submission" date="2017-08" db="EMBL/GenBank/DDBJ databases">
        <title>Virgibacillus indicus sp. nov. and Virgibacillus profoundi sp. nov, two moderately halophilic bacteria isolated from marine sediment by using the Microfluidic Streak Plate.</title>
        <authorList>
            <person name="Xu B."/>
            <person name="Hu B."/>
            <person name="Wang J."/>
            <person name="Zhu Y."/>
            <person name="Huang L."/>
            <person name="Du W."/>
            <person name="Huang Y."/>
        </authorList>
    </citation>
    <scope>NUCLEOTIDE SEQUENCE [LARGE SCALE GENOMIC DNA]</scope>
    <source>
        <strain evidence="2 3">IO3-P3-H5</strain>
    </source>
</reference>
<evidence type="ECO:0000313" key="3">
    <source>
        <dbReference type="Proteomes" id="UP000218887"/>
    </source>
</evidence>
<protein>
    <recommendedName>
        <fullName evidence="1">WCX domain-containing protein</fullName>
    </recommendedName>
</protein>
<organism evidence="2 3">
    <name type="scientific">Virgibacillus profundi</name>
    <dbReference type="NCBI Taxonomy" id="2024555"/>
    <lineage>
        <taxon>Bacteria</taxon>
        <taxon>Bacillati</taxon>
        <taxon>Bacillota</taxon>
        <taxon>Bacilli</taxon>
        <taxon>Bacillales</taxon>
        <taxon>Bacillaceae</taxon>
        <taxon>Virgibacillus</taxon>
    </lineage>
</organism>
<feature type="domain" description="WCX" evidence="1">
    <location>
        <begin position="25"/>
        <end position="66"/>
    </location>
</feature>
<dbReference type="AlphaFoldDB" id="A0A2A2IBH0"/>